<evidence type="ECO:0000256" key="1">
    <source>
        <dbReference type="SAM" id="Phobius"/>
    </source>
</evidence>
<evidence type="ECO:0000313" key="2">
    <source>
        <dbReference type="EMBL" id="KAK9087172.1"/>
    </source>
</evidence>
<keyword evidence="3" id="KW-1185">Reference proteome</keyword>
<dbReference type="AlphaFoldDB" id="A0AAP0E968"/>
<dbReference type="Proteomes" id="UP001420932">
    <property type="component" value="Unassembled WGS sequence"/>
</dbReference>
<name>A0AAP0E968_9MAGN</name>
<feature type="transmembrane region" description="Helical" evidence="1">
    <location>
        <begin position="13"/>
        <end position="31"/>
    </location>
</feature>
<reference evidence="2 3" key="1">
    <citation type="submission" date="2024-01" db="EMBL/GenBank/DDBJ databases">
        <title>Genome assemblies of Stephania.</title>
        <authorList>
            <person name="Yang L."/>
        </authorList>
    </citation>
    <scope>NUCLEOTIDE SEQUENCE [LARGE SCALE GENOMIC DNA]</scope>
    <source>
        <strain evidence="2">YNDBR</strain>
        <tissue evidence="2">Leaf</tissue>
    </source>
</reference>
<proteinExistence type="predicted"/>
<gene>
    <name evidence="2" type="ORF">Syun_029566</name>
</gene>
<protein>
    <submittedName>
        <fullName evidence="2">Uncharacterized protein</fullName>
    </submittedName>
</protein>
<accession>A0AAP0E968</accession>
<evidence type="ECO:0000313" key="3">
    <source>
        <dbReference type="Proteomes" id="UP001420932"/>
    </source>
</evidence>
<dbReference type="EMBL" id="JBBNAF010000013">
    <property type="protein sequence ID" value="KAK9087172.1"/>
    <property type="molecule type" value="Genomic_DNA"/>
</dbReference>
<keyword evidence="1" id="KW-1133">Transmembrane helix</keyword>
<sequence length="51" mass="5925">MELTMHNFLLMDLYFDLSFITLIISFLQLLVDTNSFMATHTKAVDDSQLIL</sequence>
<organism evidence="2 3">
    <name type="scientific">Stephania yunnanensis</name>
    <dbReference type="NCBI Taxonomy" id="152371"/>
    <lineage>
        <taxon>Eukaryota</taxon>
        <taxon>Viridiplantae</taxon>
        <taxon>Streptophyta</taxon>
        <taxon>Embryophyta</taxon>
        <taxon>Tracheophyta</taxon>
        <taxon>Spermatophyta</taxon>
        <taxon>Magnoliopsida</taxon>
        <taxon>Ranunculales</taxon>
        <taxon>Menispermaceae</taxon>
        <taxon>Menispermoideae</taxon>
        <taxon>Cissampelideae</taxon>
        <taxon>Stephania</taxon>
    </lineage>
</organism>
<keyword evidence="1" id="KW-0812">Transmembrane</keyword>
<comment type="caution">
    <text evidence="2">The sequence shown here is derived from an EMBL/GenBank/DDBJ whole genome shotgun (WGS) entry which is preliminary data.</text>
</comment>
<keyword evidence="1" id="KW-0472">Membrane</keyword>